<dbReference type="InterPro" id="IPR004640">
    <property type="entry name" value="HscB"/>
</dbReference>
<dbReference type="Pfam" id="PF07743">
    <property type="entry name" value="HSCB_C"/>
    <property type="match status" value="1"/>
</dbReference>
<evidence type="ECO:0000256" key="1">
    <source>
        <dbReference type="ARBA" id="ARBA00010476"/>
    </source>
</evidence>
<reference evidence="5" key="1">
    <citation type="submission" date="2016-05" db="EMBL/GenBank/DDBJ databases">
        <title>Comparative genomics of biotechnologically important yeasts.</title>
        <authorList>
            <consortium name="DOE Joint Genome Institute"/>
            <person name="Riley R."/>
            <person name="Haridas S."/>
            <person name="Wolfe K.H."/>
            <person name="Lopes M.R."/>
            <person name="Hittinger C.T."/>
            <person name="Goker M."/>
            <person name="Salamov A."/>
            <person name="Wisecaver J."/>
            <person name="Long T.M."/>
            <person name="Aerts A.L."/>
            <person name="Barry K."/>
            <person name="Choi C."/>
            <person name="Clum A."/>
            <person name="Coughlan A.Y."/>
            <person name="Deshpande S."/>
            <person name="Douglass A.P."/>
            <person name="Hanson S.J."/>
            <person name="Klenk H.-P."/>
            <person name="Labutti K."/>
            <person name="Lapidus A."/>
            <person name="Lindquist E."/>
            <person name="Lipzen A."/>
            <person name="Meier-Kolthoff J.P."/>
            <person name="Ohm R.A."/>
            <person name="Otillar R.P."/>
            <person name="Pangilinan J."/>
            <person name="Peng Y."/>
            <person name="Rokas A."/>
            <person name="Rosa C.A."/>
            <person name="Scheuner C."/>
            <person name="Sibirny A.A."/>
            <person name="Slot J.C."/>
            <person name="Stielow J.B."/>
            <person name="Sun H."/>
            <person name="Kurtzman C.P."/>
            <person name="Blackwell M."/>
            <person name="Grigoriev I.V."/>
            <person name="Jeffries T.W."/>
        </authorList>
    </citation>
    <scope>NUCLEOTIDE SEQUENCE [LARGE SCALE GENOMIC DNA]</scope>
    <source>
        <strain evidence="5">DSM 1968</strain>
    </source>
</reference>
<dbReference type="InterPro" id="IPR036386">
    <property type="entry name" value="HscB_C_sf"/>
</dbReference>
<dbReference type="RefSeq" id="XP_020044671.1">
    <property type="nucleotide sequence ID" value="XM_020189841.2"/>
</dbReference>
<keyword evidence="5" id="KW-1185">Reference proteome</keyword>
<feature type="domain" description="Co-chaperone HscB C-terminal oligomerisation" evidence="3">
    <location>
        <begin position="119"/>
        <end position="204"/>
    </location>
</feature>
<protein>
    <recommendedName>
        <fullName evidence="3">Co-chaperone HscB C-terminal oligomerisation domain-containing protein</fullName>
    </recommendedName>
</protein>
<dbReference type="PANTHER" id="PTHR14021">
    <property type="entry name" value="IRON-SULFUR CLUSTER CO-CHAPERONE PROTEIN HSCB"/>
    <property type="match status" value="1"/>
</dbReference>
<proteinExistence type="inferred from homology"/>
<gene>
    <name evidence="4" type="ORF">ASCRUDRAFT_24257</name>
</gene>
<dbReference type="InterPro" id="IPR009073">
    <property type="entry name" value="HscB_oligo_C"/>
</dbReference>
<dbReference type="NCBIfam" id="TIGR00714">
    <property type="entry name" value="hscB"/>
    <property type="match status" value="1"/>
</dbReference>
<dbReference type="EMBL" id="KV454493">
    <property type="protein sequence ID" value="ODV58364.1"/>
    <property type="molecule type" value="Genomic_DNA"/>
</dbReference>
<dbReference type="Gene3D" id="1.20.1280.20">
    <property type="entry name" value="HscB, C-terminal domain"/>
    <property type="match status" value="1"/>
</dbReference>
<name>A0A1D2V9Q4_9ASCO</name>
<dbReference type="GO" id="GO:0005759">
    <property type="term" value="C:mitochondrial matrix"/>
    <property type="evidence" value="ECO:0007669"/>
    <property type="project" value="EnsemblFungi"/>
</dbReference>
<dbReference type="PANTHER" id="PTHR14021:SF15">
    <property type="entry name" value="IRON-SULFUR CLUSTER CO-CHAPERONE PROTEIN HSCB"/>
    <property type="match status" value="1"/>
</dbReference>
<evidence type="ECO:0000259" key="3">
    <source>
        <dbReference type="Pfam" id="PF07743"/>
    </source>
</evidence>
<dbReference type="Proteomes" id="UP000095038">
    <property type="component" value="Unassembled WGS sequence"/>
</dbReference>
<dbReference type="OrthoDB" id="448954at2759"/>
<dbReference type="SUPFAM" id="SSF46565">
    <property type="entry name" value="Chaperone J-domain"/>
    <property type="match status" value="1"/>
</dbReference>
<dbReference type="Gene3D" id="1.10.287.110">
    <property type="entry name" value="DnaJ domain"/>
    <property type="match status" value="1"/>
</dbReference>
<dbReference type="FunCoup" id="A0A1D2V9Q4">
    <property type="interactions" value="344"/>
</dbReference>
<sequence>TRISRCLSIKTGKNENYFKIFPKTFPKGGLPSDEFLINLRTLRNEYLKLQSINHPDMLIDKIDEFSSFVNKAYSTLKSPLTRSQYFLLLNNIDLINDKENKNTNTNSNSVNLEKMKNLDSSILMEIYETCEEIENCENEKNLKILNQKNNGKIKNCELKLNELYSSFNSLTSSPNSTERKSLLKQIIKETIKLKYWFNIKKNIKEWEPGKEVVMNH</sequence>
<evidence type="ECO:0000256" key="2">
    <source>
        <dbReference type="ARBA" id="ARBA00023186"/>
    </source>
</evidence>
<dbReference type="AlphaFoldDB" id="A0A1D2V9Q4"/>
<evidence type="ECO:0000313" key="4">
    <source>
        <dbReference type="EMBL" id="ODV58364.1"/>
    </source>
</evidence>
<dbReference type="InParanoid" id="A0A1D2V9Q4"/>
<dbReference type="GO" id="GO:0006879">
    <property type="term" value="P:intracellular iron ion homeostasis"/>
    <property type="evidence" value="ECO:0007669"/>
    <property type="project" value="EnsemblFungi"/>
</dbReference>
<organism evidence="4 5">
    <name type="scientific">Ascoidea rubescens DSM 1968</name>
    <dbReference type="NCBI Taxonomy" id="1344418"/>
    <lineage>
        <taxon>Eukaryota</taxon>
        <taxon>Fungi</taxon>
        <taxon>Dikarya</taxon>
        <taxon>Ascomycota</taxon>
        <taxon>Saccharomycotina</taxon>
        <taxon>Saccharomycetes</taxon>
        <taxon>Ascoideaceae</taxon>
        <taxon>Ascoidea</taxon>
    </lineage>
</organism>
<dbReference type="SUPFAM" id="SSF47144">
    <property type="entry name" value="HSC20 (HSCB), C-terminal oligomerisation domain"/>
    <property type="match status" value="1"/>
</dbReference>
<accession>A0A1D2V9Q4</accession>
<dbReference type="GO" id="GO:0051259">
    <property type="term" value="P:protein complex oligomerization"/>
    <property type="evidence" value="ECO:0007669"/>
    <property type="project" value="InterPro"/>
</dbReference>
<comment type="similarity">
    <text evidence="1">Belongs to the HscB family.</text>
</comment>
<keyword evidence="2" id="KW-0143">Chaperone</keyword>
<dbReference type="GO" id="GO:0044571">
    <property type="term" value="P:[2Fe-2S] cluster assembly"/>
    <property type="evidence" value="ECO:0007669"/>
    <property type="project" value="EnsemblFungi"/>
</dbReference>
<evidence type="ECO:0000313" key="5">
    <source>
        <dbReference type="Proteomes" id="UP000095038"/>
    </source>
</evidence>
<dbReference type="GeneID" id="30963477"/>
<feature type="non-terminal residue" evidence="4">
    <location>
        <position position="216"/>
    </location>
</feature>
<dbReference type="GO" id="GO:0001671">
    <property type="term" value="F:ATPase activator activity"/>
    <property type="evidence" value="ECO:0007669"/>
    <property type="project" value="EnsemblFungi"/>
</dbReference>
<dbReference type="GO" id="GO:0051087">
    <property type="term" value="F:protein-folding chaperone binding"/>
    <property type="evidence" value="ECO:0007669"/>
    <property type="project" value="EnsemblFungi"/>
</dbReference>
<dbReference type="InterPro" id="IPR036869">
    <property type="entry name" value="J_dom_sf"/>
</dbReference>
<dbReference type="STRING" id="1344418.A0A1D2V9Q4"/>
<feature type="non-terminal residue" evidence="4">
    <location>
        <position position="1"/>
    </location>
</feature>
<dbReference type="GO" id="GO:0009060">
    <property type="term" value="P:aerobic respiration"/>
    <property type="evidence" value="ECO:0007669"/>
    <property type="project" value="EnsemblFungi"/>
</dbReference>
<dbReference type="GO" id="GO:0044572">
    <property type="term" value="P:[4Fe-4S] cluster assembly"/>
    <property type="evidence" value="ECO:0007669"/>
    <property type="project" value="EnsemblFungi"/>
</dbReference>